<accession>A0A484D7A3</accession>
<comment type="caution">
    <text evidence="2">The sequence shown here is derived from an EMBL/GenBank/DDBJ whole genome shotgun (WGS) entry which is preliminary data.</text>
</comment>
<keyword evidence="3" id="KW-1185">Reference proteome</keyword>
<dbReference type="Proteomes" id="UP000295070">
    <property type="component" value="Chromosome 6"/>
</dbReference>
<evidence type="ECO:0000256" key="1">
    <source>
        <dbReference type="SAM" id="Phobius"/>
    </source>
</evidence>
<evidence type="ECO:0000313" key="2">
    <source>
        <dbReference type="EMBL" id="TDH11161.1"/>
    </source>
</evidence>
<keyword evidence="1" id="KW-0812">Transmembrane</keyword>
<reference evidence="2 3" key="1">
    <citation type="submission" date="2019-01" db="EMBL/GenBank/DDBJ databases">
        <title>A chromosome-scale genome assembly of the yellow perch, Perca flavescens.</title>
        <authorList>
            <person name="Feron R."/>
            <person name="Morvezen R."/>
            <person name="Bestin A."/>
            <person name="Haffray P."/>
            <person name="Klopp C."/>
            <person name="Zahm M."/>
            <person name="Cabau C."/>
            <person name="Roques C."/>
            <person name="Donnadieu C."/>
            <person name="Bouchez O."/>
            <person name="Christie M."/>
            <person name="Larson W."/>
            <person name="Guiguen Y."/>
        </authorList>
    </citation>
    <scope>NUCLEOTIDE SEQUENCE [LARGE SCALE GENOMIC DNA]</scope>
    <source>
        <strain evidence="2">YP-PL-M2</strain>
        <tissue evidence="2">Blood</tissue>
    </source>
</reference>
<name>A0A484D7A3_PERFV</name>
<dbReference type="EMBL" id="SCKG01000006">
    <property type="protein sequence ID" value="TDH11161.1"/>
    <property type="molecule type" value="Genomic_DNA"/>
</dbReference>
<keyword evidence="1" id="KW-1133">Transmembrane helix</keyword>
<dbReference type="AlphaFoldDB" id="A0A484D7A3"/>
<gene>
    <name evidence="2" type="ORF">EPR50_G00057790</name>
</gene>
<proteinExistence type="predicted"/>
<dbReference type="STRING" id="8167.A0A484D7A3"/>
<protein>
    <submittedName>
        <fullName evidence="2">Uncharacterized protein</fullName>
    </submittedName>
</protein>
<feature type="transmembrane region" description="Helical" evidence="1">
    <location>
        <begin position="42"/>
        <end position="64"/>
    </location>
</feature>
<organism evidence="2 3">
    <name type="scientific">Perca flavescens</name>
    <name type="common">American yellow perch</name>
    <name type="synonym">Morone flavescens</name>
    <dbReference type="NCBI Taxonomy" id="8167"/>
    <lineage>
        <taxon>Eukaryota</taxon>
        <taxon>Metazoa</taxon>
        <taxon>Chordata</taxon>
        <taxon>Craniata</taxon>
        <taxon>Vertebrata</taxon>
        <taxon>Euteleostomi</taxon>
        <taxon>Actinopterygii</taxon>
        <taxon>Neopterygii</taxon>
        <taxon>Teleostei</taxon>
        <taxon>Neoteleostei</taxon>
        <taxon>Acanthomorphata</taxon>
        <taxon>Eupercaria</taxon>
        <taxon>Perciformes</taxon>
        <taxon>Percoidei</taxon>
        <taxon>Percidae</taxon>
        <taxon>Percinae</taxon>
        <taxon>Perca</taxon>
    </lineage>
</organism>
<sequence length="85" mass="8966">MLVSTSIATAAGSVLVVTHVIPAPQGAATQNSAEKKKHREQLLALGTVQIMIGLAIFLFELAMIPHTDSLGMYSGTFVRAPLFVS</sequence>
<evidence type="ECO:0000313" key="3">
    <source>
        <dbReference type="Proteomes" id="UP000295070"/>
    </source>
</evidence>
<keyword evidence="1" id="KW-0472">Membrane</keyword>